<reference evidence="4 5" key="1">
    <citation type="submission" date="2019-12" db="EMBL/GenBank/DDBJ databases">
        <title>Comparative genomics gives insights into the taxonomy of the Azoarcus-Aromatoleum group and reveals separate origins of nif in the plant-associated Azoarcus and non-plant-associated Aromatoleum sub-groups.</title>
        <authorList>
            <person name="Lafos M."/>
            <person name="Maluk M."/>
            <person name="Batista M."/>
            <person name="Junghare M."/>
            <person name="Carmona M."/>
            <person name="Faoro H."/>
            <person name="Cruz L.M."/>
            <person name="Battistoni F."/>
            <person name="De Souza E."/>
            <person name="Pedrosa F."/>
            <person name="Chen W.-M."/>
            <person name="Poole P.S."/>
            <person name="Dixon R.A."/>
            <person name="James E.K."/>
        </authorList>
    </citation>
    <scope>NUCLEOTIDE SEQUENCE [LARGE SCALE GENOMIC DNA]</scope>
    <source>
        <strain evidence="4 5">T</strain>
    </source>
</reference>
<feature type="chain" id="PRO_5046915203" description="Doubled CXXCH motif domain-containing protein" evidence="2">
    <location>
        <begin position="24"/>
        <end position="303"/>
    </location>
</feature>
<dbReference type="InterPro" id="IPR010177">
    <property type="entry name" value="Paired_CXXCH_1"/>
</dbReference>
<dbReference type="InterPro" id="IPR051829">
    <property type="entry name" value="Multiheme_Cytochr_ET"/>
</dbReference>
<evidence type="ECO:0000313" key="5">
    <source>
        <dbReference type="Proteomes" id="UP000634522"/>
    </source>
</evidence>
<dbReference type="RefSeq" id="WP_169140618.1">
    <property type="nucleotide sequence ID" value="NZ_WTVS01000021.1"/>
</dbReference>
<gene>
    <name evidence="4" type="ORF">GPA27_11705</name>
</gene>
<protein>
    <recommendedName>
        <fullName evidence="3">Doubled CXXCH motif domain-containing protein</fullName>
    </recommendedName>
</protein>
<keyword evidence="1 2" id="KW-0732">Signal</keyword>
<feature type="signal peptide" evidence="2">
    <location>
        <begin position="1"/>
        <end position="23"/>
    </location>
</feature>
<evidence type="ECO:0000313" key="4">
    <source>
        <dbReference type="EMBL" id="NMF98049.1"/>
    </source>
</evidence>
<sequence length="303" mass="32288">MNKNIGAALILALGTFALGPVLAGNDRLTEFSNQGTIGNTRHNLTQRPTDGSTAINAGMMEAYRNDYQQVCVYCHTPHAANTNINAPLWNRTVRTTTYTLYTQQTLSQDATQPGPNSLTCLSCHDGQTAVDSIVNMPGSGGYNGALALNPSAGTMESLLDTWRLNGGDPAAVTHQGLNSDPNSETSCLGCHSPGKTSAATDFTVFALGTDLTNDHPVGVKLPAGSDWNVPSGTFQNIRFFDKDGDNRPDKNELRFYDSGDGFEVECASCHDPHGVPGTTSKFLPTFLRVTADGSQICLTCHVK</sequence>
<name>A0ABX1NFK5_9RHOO</name>
<dbReference type="Gene3D" id="1.10.1130.10">
    <property type="entry name" value="Flavocytochrome C3, Chain A"/>
    <property type="match status" value="1"/>
</dbReference>
<comment type="caution">
    <text evidence="4">The sequence shown here is derived from an EMBL/GenBank/DDBJ whole genome shotgun (WGS) entry which is preliminary data.</text>
</comment>
<proteinExistence type="predicted"/>
<dbReference type="Proteomes" id="UP000634522">
    <property type="component" value="Unassembled WGS sequence"/>
</dbReference>
<dbReference type="SUPFAM" id="SSF48695">
    <property type="entry name" value="Multiheme cytochromes"/>
    <property type="match status" value="2"/>
</dbReference>
<evidence type="ECO:0000259" key="3">
    <source>
        <dbReference type="Pfam" id="PF09699"/>
    </source>
</evidence>
<dbReference type="Gene3D" id="1.10.468.10">
    <property type="entry name" value="Photosynthetic Reaction Center, subunit C, domain 2"/>
    <property type="match status" value="1"/>
</dbReference>
<dbReference type="PANTHER" id="PTHR35038">
    <property type="entry name" value="DISSIMILATORY SULFITE REDUCTASE SIRA"/>
    <property type="match status" value="1"/>
</dbReference>
<dbReference type="PANTHER" id="PTHR35038:SF6">
    <property type="entry name" value="SURFACE LOCALIZED DECAHEME CYTOCHROME C LIPOPROTEIN"/>
    <property type="match status" value="1"/>
</dbReference>
<evidence type="ECO:0000256" key="2">
    <source>
        <dbReference type="SAM" id="SignalP"/>
    </source>
</evidence>
<organism evidence="4 5">
    <name type="scientific">Aromatoleum toluolicum</name>
    <dbReference type="NCBI Taxonomy" id="90060"/>
    <lineage>
        <taxon>Bacteria</taxon>
        <taxon>Pseudomonadati</taxon>
        <taxon>Pseudomonadota</taxon>
        <taxon>Betaproteobacteria</taxon>
        <taxon>Rhodocyclales</taxon>
        <taxon>Rhodocyclaceae</taxon>
        <taxon>Aromatoleum</taxon>
    </lineage>
</organism>
<dbReference type="InterPro" id="IPR036280">
    <property type="entry name" value="Multihaem_cyt_sf"/>
</dbReference>
<feature type="domain" description="Doubled CXXCH motif" evidence="3">
    <location>
        <begin position="265"/>
        <end position="302"/>
    </location>
</feature>
<dbReference type="EMBL" id="WTVS01000021">
    <property type="protein sequence ID" value="NMF98049.1"/>
    <property type="molecule type" value="Genomic_DNA"/>
</dbReference>
<dbReference type="InterPro" id="IPR023119">
    <property type="entry name" value="Multihaem_cyt_PRC_cyt_su-like"/>
</dbReference>
<keyword evidence="5" id="KW-1185">Reference proteome</keyword>
<evidence type="ECO:0000256" key="1">
    <source>
        <dbReference type="ARBA" id="ARBA00022729"/>
    </source>
</evidence>
<dbReference type="Pfam" id="PF09699">
    <property type="entry name" value="Paired_CXXCH_1"/>
    <property type="match status" value="1"/>
</dbReference>
<accession>A0ABX1NFK5</accession>